<dbReference type="Pfam" id="PF00589">
    <property type="entry name" value="Phage_integrase"/>
    <property type="match status" value="1"/>
</dbReference>
<evidence type="ECO:0000256" key="4">
    <source>
        <dbReference type="SAM" id="MobiDB-lite"/>
    </source>
</evidence>
<evidence type="ECO:0000256" key="1">
    <source>
        <dbReference type="ARBA" id="ARBA00008857"/>
    </source>
</evidence>
<keyword evidence="2" id="KW-0238">DNA-binding</keyword>
<feature type="domain" description="Tyr recombinase" evidence="5">
    <location>
        <begin position="167"/>
        <end position="372"/>
    </location>
</feature>
<dbReference type="InterPro" id="IPR050090">
    <property type="entry name" value="Tyrosine_recombinase_XerCD"/>
</dbReference>
<dbReference type="AlphaFoldDB" id="A0A4R5P4P5"/>
<reference evidence="6 7" key="1">
    <citation type="journal article" date="2019" name="Sci. Rep.">
        <title>Extended insight into the Mycobacterium chelonae-abscessus complex through whole genome sequencing of Mycobacterium salmoniphilum outbreak and Mycobacterium salmoniphilum-like strains.</title>
        <authorList>
            <person name="Behra P.R.K."/>
            <person name="Das S."/>
            <person name="Pettersson B.M.F."/>
            <person name="Shirreff L."/>
            <person name="DuCote T."/>
            <person name="Jacobsson K.G."/>
            <person name="Ennis D.G."/>
            <person name="Kirsebom L.A."/>
        </authorList>
    </citation>
    <scope>NUCLEOTIDE SEQUENCE [LARGE SCALE GENOMIC DNA]</scope>
    <source>
        <strain evidence="6 7">DSM 45524</strain>
    </source>
</reference>
<comment type="similarity">
    <text evidence="1">Belongs to the 'phage' integrase family.</text>
</comment>
<dbReference type="InterPro" id="IPR011010">
    <property type="entry name" value="DNA_brk_join_enz"/>
</dbReference>
<dbReference type="Gene3D" id="1.10.443.10">
    <property type="entry name" value="Intergrase catalytic core"/>
    <property type="match status" value="1"/>
</dbReference>
<feature type="region of interest" description="Disordered" evidence="4">
    <location>
        <begin position="149"/>
        <end position="175"/>
    </location>
</feature>
<dbReference type="PROSITE" id="PS51898">
    <property type="entry name" value="TYR_RECOMBINASE"/>
    <property type="match status" value="1"/>
</dbReference>
<dbReference type="GO" id="GO:0003677">
    <property type="term" value="F:DNA binding"/>
    <property type="evidence" value="ECO:0007669"/>
    <property type="project" value="UniProtKB-KW"/>
</dbReference>
<dbReference type="EMBL" id="RXLR01000024">
    <property type="protein sequence ID" value="TDH17968.1"/>
    <property type="molecule type" value="Genomic_DNA"/>
</dbReference>
<comment type="caution">
    <text evidence="6">The sequence shown here is derived from an EMBL/GenBank/DDBJ whole genome shotgun (WGS) entry which is preliminary data.</text>
</comment>
<protein>
    <submittedName>
        <fullName evidence="6">Site-specific integrase</fullName>
    </submittedName>
</protein>
<dbReference type="InterPro" id="IPR013762">
    <property type="entry name" value="Integrase-like_cat_sf"/>
</dbReference>
<dbReference type="Proteomes" id="UP000295627">
    <property type="component" value="Unassembled WGS sequence"/>
</dbReference>
<evidence type="ECO:0000259" key="5">
    <source>
        <dbReference type="PROSITE" id="PS51898"/>
    </source>
</evidence>
<keyword evidence="3" id="KW-0233">DNA recombination</keyword>
<evidence type="ECO:0000313" key="6">
    <source>
        <dbReference type="EMBL" id="TDH17968.1"/>
    </source>
</evidence>
<dbReference type="GO" id="GO:0006310">
    <property type="term" value="P:DNA recombination"/>
    <property type="evidence" value="ECO:0007669"/>
    <property type="project" value="UniProtKB-KW"/>
</dbReference>
<dbReference type="PANTHER" id="PTHR30349">
    <property type="entry name" value="PHAGE INTEGRASE-RELATED"/>
    <property type="match status" value="1"/>
</dbReference>
<organism evidence="6 7">
    <name type="scientific">Mycobacteroides franklinii</name>
    <dbReference type="NCBI Taxonomy" id="948102"/>
    <lineage>
        <taxon>Bacteria</taxon>
        <taxon>Bacillati</taxon>
        <taxon>Actinomycetota</taxon>
        <taxon>Actinomycetes</taxon>
        <taxon>Mycobacteriales</taxon>
        <taxon>Mycobacteriaceae</taxon>
        <taxon>Mycobacteroides</taxon>
    </lineage>
</organism>
<dbReference type="InterPro" id="IPR002104">
    <property type="entry name" value="Integrase_catalytic"/>
</dbReference>
<name>A0A4R5P4P5_9MYCO</name>
<accession>A0A4R5P4P5</accession>
<evidence type="ECO:0000256" key="2">
    <source>
        <dbReference type="ARBA" id="ARBA00023125"/>
    </source>
</evidence>
<gene>
    <name evidence="6" type="ORF">EJ571_24885</name>
</gene>
<dbReference type="GO" id="GO:0015074">
    <property type="term" value="P:DNA integration"/>
    <property type="evidence" value="ECO:0007669"/>
    <property type="project" value="InterPro"/>
</dbReference>
<evidence type="ECO:0000256" key="3">
    <source>
        <dbReference type="ARBA" id="ARBA00023172"/>
    </source>
</evidence>
<dbReference type="PANTHER" id="PTHR30349:SF41">
    <property type="entry name" value="INTEGRASE_RECOMBINASE PROTEIN MJ0367-RELATED"/>
    <property type="match status" value="1"/>
</dbReference>
<evidence type="ECO:0000313" key="7">
    <source>
        <dbReference type="Proteomes" id="UP000295627"/>
    </source>
</evidence>
<dbReference type="SUPFAM" id="SSF56349">
    <property type="entry name" value="DNA breaking-rejoining enzymes"/>
    <property type="match status" value="1"/>
</dbReference>
<sequence>MYRAFRFCTDAGAYWSVVQDSDYSAVEVADRCLQFLRFGRGLAESTTRKYAEAIALYYRFCEERSADWASPDMTAFQMWLRVAPSPLHPHPDRTAWAGPGHRAARSNGRLNLITYAVSEMFKYAAIEGYWEPSKLGLLFETAPAKHWGARRDRRPGAASTMTTRRRHQLRTNRNERRDAPIDAVKAAVGACGNLRDAFLIITLATTGLRRGEALGLRLSDIHFLPSSTVLGCQFEGAHLHVRPRENSNAARVKRDKPRVVPVASTLVPFYDQYRHERDSCRAASASDYVFVNLYRQPLGEPMKLHAINELFSRLSSHVGQKITPHMLRHTFGTNAAREATLDVVAELLGHATIRSTEIYLHPDISLQRRAIEGGSLSSLLDPKAT</sequence>
<proteinExistence type="inferred from homology"/>